<dbReference type="Proteomes" id="UP000761411">
    <property type="component" value="Unassembled WGS sequence"/>
</dbReference>
<sequence length="121" mass="13729">MRNRFGKISYGFLGSQVLVFILSLVYQQSITLLSYINISFYIASILLFSSLIVYTVNSGFFDAISYSFRIVFAGKEEGEKKKSFDEMTPLSELVTLNANPLLMVGLLDFILMLAALYVYYL</sequence>
<dbReference type="RefSeq" id="WP_213366148.1">
    <property type="nucleotide sequence ID" value="NZ_QTKX01000001.1"/>
</dbReference>
<proteinExistence type="predicted"/>
<feature type="transmembrane region" description="Helical" evidence="1">
    <location>
        <begin position="101"/>
        <end position="120"/>
    </location>
</feature>
<dbReference type="Pfam" id="PF13038">
    <property type="entry name" value="DUF3899"/>
    <property type="match status" value="1"/>
</dbReference>
<accession>A0A944GUP1</accession>
<organism evidence="3 4">
    <name type="scientific">Mesobacillus boroniphilus</name>
    <dbReference type="NCBI Taxonomy" id="308892"/>
    <lineage>
        <taxon>Bacteria</taxon>
        <taxon>Bacillati</taxon>
        <taxon>Bacillota</taxon>
        <taxon>Bacilli</taxon>
        <taxon>Bacillales</taxon>
        <taxon>Bacillaceae</taxon>
        <taxon>Mesobacillus</taxon>
    </lineage>
</organism>
<feature type="transmembrane region" description="Helical" evidence="1">
    <location>
        <begin position="32"/>
        <end position="56"/>
    </location>
</feature>
<name>A0A944GUP1_9BACI</name>
<reference evidence="3 4" key="1">
    <citation type="journal article" date="2021" name="Microorganisms">
        <title>Bacterial Dimethylsulfoniopropionate Biosynthesis in the East China Sea.</title>
        <authorList>
            <person name="Liu J."/>
            <person name="Zhang Y."/>
            <person name="Liu J."/>
            <person name="Zhong H."/>
            <person name="Williams B.T."/>
            <person name="Zheng Y."/>
            <person name="Curson A.R.J."/>
            <person name="Sun C."/>
            <person name="Sun H."/>
            <person name="Song D."/>
            <person name="Wagner Mackenzie B."/>
            <person name="Bermejo Martinez A."/>
            <person name="Todd J.D."/>
            <person name="Zhang X.H."/>
        </authorList>
    </citation>
    <scope>NUCLEOTIDE SEQUENCE [LARGE SCALE GENOMIC DNA]</scope>
    <source>
        <strain evidence="3 4">ESS08</strain>
    </source>
</reference>
<comment type="caution">
    <text evidence="3">The sequence shown here is derived from an EMBL/GenBank/DDBJ whole genome shotgun (WGS) entry which is preliminary data.</text>
</comment>
<dbReference type="AlphaFoldDB" id="A0A944GUP1"/>
<keyword evidence="1" id="KW-0472">Membrane</keyword>
<keyword evidence="1" id="KW-1133">Transmembrane helix</keyword>
<dbReference type="EMBL" id="QTKX01000001">
    <property type="protein sequence ID" value="MBS8263093.1"/>
    <property type="molecule type" value="Genomic_DNA"/>
</dbReference>
<evidence type="ECO:0000313" key="4">
    <source>
        <dbReference type="Proteomes" id="UP000761411"/>
    </source>
</evidence>
<keyword evidence="1" id="KW-0812">Transmembrane</keyword>
<dbReference type="InterPro" id="IPR025007">
    <property type="entry name" value="DUF3899"/>
</dbReference>
<evidence type="ECO:0000313" key="3">
    <source>
        <dbReference type="EMBL" id="MBS8263093.1"/>
    </source>
</evidence>
<protein>
    <submittedName>
        <fullName evidence="3">DUF3899 domain-containing protein</fullName>
    </submittedName>
</protein>
<feature type="transmembrane region" description="Helical" evidence="1">
    <location>
        <begin position="7"/>
        <end position="26"/>
    </location>
</feature>
<gene>
    <name evidence="3" type="ORF">DYI25_01425</name>
</gene>
<evidence type="ECO:0000256" key="1">
    <source>
        <dbReference type="SAM" id="Phobius"/>
    </source>
</evidence>
<keyword evidence="4" id="KW-1185">Reference proteome</keyword>
<evidence type="ECO:0000259" key="2">
    <source>
        <dbReference type="Pfam" id="PF13038"/>
    </source>
</evidence>
<feature type="domain" description="DUF3899" evidence="2">
    <location>
        <begin position="36"/>
        <end position="116"/>
    </location>
</feature>